<feature type="transmembrane region" description="Helical" evidence="7">
    <location>
        <begin position="263"/>
        <end position="281"/>
    </location>
</feature>
<keyword evidence="5 7" id="KW-0472">Membrane</keyword>
<feature type="transmembrane region" description="Helical" evidence="7">
    <location>
        <begin position="301"/>
        <end position="323"/>
    </location>
</feature>
<keyword evidence="4 7" id="KW-1133">Transmembrane helix</keyword>
<feature type="region of interest" description="Disordered" evidence="6">
    <location>
        <begin position="344"/>
        <end position="368"/>
    </location>
</feature>
<reference evidence="8 9" key="1">
    <citation type="submission" date="2020-08" db="EMBL/GenBank/DDBJ databases">
        <title>Genomic Encyclopedia of Type Strains, Phase III (KMG-III): the genomes of soil and plant-associated and newly described type strains.</title>
        <authorList>
            <person name="Whitman W."/>
        </authorList>
    </citation>
    <scope>NUCLEOTIDE SEQUENCE [LARGE SCALE GENOMIC DNA]</scope>
    <source>
        <strain evidence="8 9">CECT 8840</strain>
    </source>
</reference>
<dbReference type="PANTHER" id="PTHR21716:SF64">
    <property type="entry name" value="AI-2 TRANSPORT PROTEIN TQSA"/>
    <property type="match status" value="1"/>
</dbReference>
<evidence type="ECO:0000313" key="9">
    <source>
        <dbReference type="Proteomes" id="UP000552644"/>
    </source>
</evidence>
<dbReference type="GO" id="GO:0016020">
    <property type="term" value="C:membrane"/>
    <property type="evidence" value="ECO:0007669"/>
    <property type="project" value="UniProtKB-SubCell"/>
</dbReference>
<comment type="subcellular location">
    <subcellularLocation>
        <location evidence="1">Membrane</location>
        <topology evidence="1">Multi-pass membrane protein</topology>
    </subcellularLocation>
</comment>
<dbReference type="RefSeq" id="WP_184713361.1">
    <property type="nucleotide sequence ID" value="NZ_JACHJP010000001.1"/>
</dbReference>
<evidence type="ECO:0000256" key="1">
    <source>
        <dbReference type="ARBA" id="ARBA00004141"/>
    </source>
</evidence>
<feature type="transmembrane region" description="Helical" evidence="7">
    <location>
        <begin position="62"/>
        <end position="88"/>
    </location>
</feature>
<proteinExistence type="inferred from homology"/>
<feature type="transmembrane region" description="Helical" evidence="7">
    <location>
        <begin position="7"/>
        <end position="27"/>
    </location>
</feature>
<protein>
    <submittedName>
        <fullName evidence="8">Putative PurR-regulated permease PerM</fullName>
    </submittedName>
</protein>
<dbReference type="EMBL" id="JACHJP010000001">
    <property type="protein sequence ID" value="MBB4914760.1"/>
    <property type="molecule type" value="Genomic_DNA"/>
</dbReference>
<evidence type="ECO:0000256" key="5">
    <source>
        <dbReference type="ARBA" id="ARBA00023136"/>
    </source>
</evidence>
<dbReference type="Proteomes" id="UP000552644">
    <property type="component" value="Unassembled WGS sequence"/>
</dbReference>
<name>A0A7W7VM14_9ACTN</name>
<dbReference type="Pfam" id="PF01594">
    <property type="entry name" value="AI-2E_transport"/>
    <property type="match status" value="1"/>
</dbReference>
<dbReference type="PANTHER" id="PTHR21716">
    <property type="entry name" value="TRANSMEMBRANE PROTEIN"/>
    <property type="match status" value="1"/>
</dbReference>
<feature type="transmembrane region" description="Helical" evidence="7">
    <location>
        <begin position="33"/>
        <end position="50"/>
    </location>
</feature>
<dbReference type="GO" id="GO:0055085">
    <property type="term" value="P:transmembrane transport"/>
    <property type="evidence" value="ECO:0007669"/>
    <property type="project" value="TreeGrafter"/>
</dbReference>
<accession>A0A7W7VM14</accession>
<organism evidence="8 9">
    <name type="scientific">Streptosporangium saharense</name>
    <dbReference type="NCBI Taxonomy" id="1706840"/>
    <lineage>
        <taxon>Bacteria</taxon>
        <taxon>Bacillati</taxon>
        <taxon>Actinomycetota</taxon>
        <taxon>Actinomycetes</taxon>
        <taxon>Streptosporangiales</taxon>
        <taxon>Streptosporangiaceae</taxon>
        <taxon>Streptosporangium</taxon>
    </lineage>
</organism>
<evidence type="ECO:0000256" key="3">
    <source>
        <dbReference type="ARBA" id="ARBA00022692"/>
    </source>
</evidence>
<evidence type="ECO:0000256" key="6">
    <source>
        <dbReference type="SAM" id="MobiDB-lite"/>
    </source>
</evidence>
<comment type="caution">
    <text evidence="8">The sequence shown here is derived from an EMBL/GenBank/DDBJ whole genome shotgun (WGS) entry which is preliminary data.</text>
</comment>
<feature type="transmembrane region" description="Helical" evidence="7">
    <location>
        <begin position="141"/>
        <end position="164"/>
    </location>
</feature>
<feature type="transmembrane region" description="Helical" evidence="7">
    <location>
        <begin position="198"/>
        <end position="220"/>
    </location>
</feature>
<evidence type="ECO:0000256" key="2">
    <source>
        <dbReference type="ARBA" id="ARBA00009773"/>
    </source>
</evidence>
<evidence type="ECO:0000256" key="4">
    <source>
        <dbReference type="ARBA" id="ARBA00022989"/>
    </source>
</evidence>
<comment type="similarity">
    <text evidence="2">Belongs to the autoinducer-2 exporter (AI-2E) (TC 2.A.86) family.</text>
</comment>
<dbReference type="AlphaFoldDB" id="A0A7W7VM14"/>
<gene>
    <name evidence="8" type="ORF">FHS44_001832</name>
</gene>
<evidence type="ECO:0000313" key="8">
    <source>
        <dbReference type="EMBL" id="MBB4914760.1"/>
    </source>
</evidence>
<keyword evidence="9" id="KW-1185">Reference proteome</keyword>
<evidence type="ECO:0000256" key="7">
    <source>
        <dbReference type="SAM" id="Phobius"/>
    </source>
</evidence>
<dbReference type="InterPro" id="IPR002549">
    <property type="entry name" value="AI-2E-like"/>
</dbReference>
<feature type="transmembrane region" description="Helical" evidence="7">
    <location>
        <begin position="226"/>
        <end position="256"/>
    </location>
</feature>
<keyword evidence="3 7" id="KW-0812">Transmembrane</keyword>
<sequence>MTEQRRIPRALVVLLCAAGAVVTLAGIREAGSIIGPVLLALVLVLAVSPVRTWLERRGAPGWTLVAAPLTLVLLLLLSLIAVLALSAAQLTTLASTYGQQFDQFVVQVQQFAERLGIGGKEVNQAIRTLDPGKVFGLVSGFASGLLGVFSSLVIIVIVVLAMCLDARAVTRILSSDMARERSELVGALGDFAHNTRRYLIVSTVFGLICSVLDAIALWVLGVPLPILWGVLALFTNYVPNIGFVIGLIPPALLGLLQGGPKTMILVIVCYIAINFVIQSLIQPKFLGDAVGLSTTVTMMSLLLWAFVLGPLGALLAIPLSLLVRALLVDSDPRGQWAAAFISGRAPQDAVAKAPPDGPGPSNKPAKPS</sequence>